<dbReference type="RefSeq" id="WP_027887717.1">
    <property type="nucleotide sequence ID" value="NZ_JBHSXZ010000047.1"/>
</dbReference>
<reference evidence="3 4" key="1">
    <citation type="submission" date="2018-08" db="EMBL/GenBank/DDBJ databases">
        <title>Meiothermus cateniformans JCM 15151 genome sequencing project.</title>
        <authorList>
            <person name="Da Costa M.S."/>
            <person name="Albuquerque L."/>
            <person name="Raposo P."/>
            <person name="Froufe H.J.C."/>
            <person name="Barroso C.S."/>
            <person name="Egas C."/>
        </authorList>
    </citation>
    <scope>NUCLEOTIDE SEQUENCE [LARGE SCALE GENOMIC DNA]</scope>
    <source>
        <strain evidence="3 4">JCM 15151</strain>
    </source>
</reference>
<dbReference type="AlphaFoldDB" id="A0A399E250"/>
<dbReference type="OrthoDB" id="26559at2"/>
<evidence type="ECO:0000256" key="1">
    <source>
        <dbReference type="SAM" id="MobiDB-lite"/>
    </source>
</evidence>
<evidence type="ECO:0000256" key="2">
    <source>
        <dbReference type="SAM" id="SignalP"/>
    </source>
</evidence>
<protein>
    <recommendedName>
        <fullName evidence="5">Lipoprotein</fullName>
    </recommendedName>
</protein>
<gene>
    <name evidence="3" type="ORF">Mcate_01125</name>
</gene>
<dbReference type="Proteomes" id="UP000266089">
    <property type="component" value="Unassembled WGS sequence"/>
</dbReference>
<keyword evidence="2" id="KW-0732">Signal</keyword>
<accession>A0A399E250</accession>
<name>A0A399E250_9DEIN</name>
<evidence type="ECO:0000313" key="3">
    <source>
        <dbReference type="EMBL" id="RIH77868.1"/>
    </source>
</evidence>
<organism evidence="3 4">
    <name type="scientific">Meiothermus taiwanensis</name>
    <dbReference type="NCBI Taxonomy" id="172827"/>
    <lineage>
        <taxon>Bacteria</taxon>
        <taxon>Thermotogati</taxon>
        <taxon>Deinococcota</taxon>
        <taxon>Deinococci</taxon>
        <taxon>Thermales</taxon>
        <taxon>Thermaceae</taxon>
        <taxon>Meiothermus</taxon>
    </lineage>
</organism>
<sequence>MRQTKRLLLLGGLGLLLGACGGEYTDNPTPDSSNGPFLAEPLTQHPTHQPLTLLNRYLVVSEDNGRLRASYGGLRYWPRQADKNRNPNNPSQPSGPRFTQYAGWDILETPGSSASRADWLRLSLTRPATVVVAWEHSALWLAGWQKGETTTADGKKFNTYTRTFRAGEITLGAPEGKGKYWVLLAEGNGQPSAEPGLPSGITERPVPNTTCPSWLDNLWLAKGPDGRNYPSWHPQIDPVYWCYYRHDHNADPGLIGYQAPFLYTAQYTNNQPERAEGFKGFAIRDGEIGWYINIHSETSTDQRVCARFHTVVVVATRWRTGEKLAELHYKGDFGASRQNQGDNPYFTNTCTDPRTGQQVTQEQIGQQLQSSTRASKRIRIAANNSGYEQWDGGLVKALGMEFSGPGLGIDIQNPATACNALNCTDLVTNNSSSTRRTLQIMNLRLRYKPELDPDRDGYFETNLYGDGPYIAGDRNSGTGPLKQYIKPGTDLRLDGFFTTEDAWRGLYVRGGSTQDVELEGALGTVN</sequence>
<comment type="caution">
    <text evidence="3">The sequence shown here is derived from an EMBL/GenBank/DDBJ whole genome shotgun (WGS) entry which is preliminary data.</text>
</comment>
<dbReference type="PROSITE" id="PS51257">
    <property type="entry name" value="PROKAR_LIPOPROTEIN"/>
    <property type="match status" value="1"/>
</dbReference>
<evidence type="ECO:0008006" key="5">
    <source>
        <dbReference type="Google" id="ProtNLM"/>
    </source>
</evidence>
<feature type="chain" id="PRO_5017390434" description="Lipoprotein" evidence="2">
    <location>
        <begin position="22"/>
        <end position="526"/>
    </location>
</feature>
<dbReference type="EMBL" id="QWKX01000021">
    <property type="protein sequence ID" value="RIH77868.1"/>
    <property type="molecule type" value="Genomic_DNA"/>
</dbReference>
<evidence type="ECO:0000313" key="4">
    <source>
        <dbReference type="Proteomes" id="UP000266089"/>
    </source>
</evidence>
<feature type="signal peptide" evidence="2">
    <location>
        <begin position="1"/>
        <end position="21"/>
    </location>
</feature>
<feature type="region of interest" description="Disordered" evidence="1">
    <location>
        <begin position="78"/>
        <end position="98"/>
    </location>
</feature>
<proteinExistence type="predicted"/>